<dbReference type="AlphaFoldDB" id="A0A060HE17"/>
<dbReference type="HOGENOM" id="CLU_3086361_0_0_6"/>
<evidence type="ECO:0000313" key="4">
    <source>
        <dbReference type="Proteomes" id="UP000027215"/>
    </source>
</evidence>
<dbReference type="KEGG" id="xfs:D934_05725"/>
<dbReference type="KEGG" id="xfs:D934_00865"/>
<evidence type="ECO:0000313" key="3">
    <source>
        <dbReference type="EMBL" id="AIC11661.1"/>
    </source>
</evidence>
<dbReference type="Proteomes" id="UP000027215">
    <property type="component" value="Chromosome"/>
</dbReference>
<name>A0A060HE17_XYLFS</name>
<reference evidence="3 4" key="1">
    <citation type="submission" date="2013-08" db="EMBL/GenBank/DDBJ databases">
        <authorList>
            <person name="Stouthamer R."/>
            <person name="Nunney L."/>
        </authorList>
    </citation>
    <scope>NUCLEOTIDE SEQUENCE [LARGE SCALE GENOMIC DNA]</scope>
    <source>
        <strain evidence="3">Ann-1</strain>
        <strain evidence="4">ann-1</strain>
    </source>
</reference>
<proteinExistence type="predicted"/>
<protein>
    <submittedName>
        <fullName evidence="3">Uncharacterized protein</fullName>
    </submittedName>
</protein>
<dbReference type="EMBL" id="CP006696">
    <property type="protein sequence ID" value="AIC10945.1"/>
    <property type="molecule type" value="Genomic_DNA"/>
</dbReference>
<gene>
    <name evidence="1" type="ORF">D934_00865</name>
    <name evidence="2" type="ORF">D934_05725</name>
    <name evidence="3" type="ORF">D934_12780</name>
</gene>
<sequence length="52" mass="4929">MLVVQQVGNGEGGVLGAGVEELAVLVAETLGGQVQGAVGVELAGGVVEVVGL</sequence>
<dbReference type="PATRIC" id="fig|155920.8.peg.201"/>
<dbReference type="EMBL" id="CP006696">
    <property type="protein sequence ID" value="AIC11177.1"/>
    <property type="molecule type" value="Genomic_DNA"/>
</dbReference>
<dbReference type="EMBL" id="CP006696">
    <property type="protein sequence ID" value="AIC11661.1"/>
    <property type="molecule type" value="Genomic_DNA"/>
</dbReference>
<evidence type="ECO:0000313" key="1">
    <source>
        <dbReference type="EMBL" id="AIC10945.1"/>
    </source>
</evidence>
<dbReference type="KEGG" id="xfs:D934_12780"/>
<evidence type="ECO:0000313" key="2">
    <source>
        <dbReference type="EMBL" id="AIC11177.1"/>
    </source>
</evidence>
<accession>A0A060HE17</accession>
<organism evidence="3">
    <name type="scientific">Xylella fastidiosa subsp. sandyi Ann-1</name>
    <dbReference type="NCBI Taxonomy" id="155920"/>
    <lineage>
        <taxon>Bacteria</taxon>
        <taxon>Pseudomonadati</taxon>
        <taxon>Pseudomonadota</taxon>
        <taxon>Gammaproteobacteria</taxon>
        <taxon>Lysobacterales</taxon>
        <taxon>Lysobacteraceae</taxon>
        <taxon>Xylella</taxon>
    </lineage>
</organism>